<dbReference type="AlphaFoldDB" id="A0A1E5PLC3"/>
<organism evidence="2 3">
    <name type="scientific">Streptomyces subrutilus</name>
    <dbReference type="NCBI Taxonomy" id="36818"/>
    <lineage>
        <taxon>Bacteria</taxon>
        <taxon>Bacillati</taxon>
        <taxon>Actinomycetota</taxon>
        <taxon>Actinomycetes</taxon>
        <taxon>Kitasatosporales</taxon>
        <taxon>Streptomycetaceae</taxon>
        <taxon>Streptomyces</taxon>
    </lineage>
</organism>
<dbReference type="RefSeq" id="WP_069918491.1">
    <property type="nucleotide sequence ID" value="NZ_MEHK01000001.1"/>
</dbReference>
<sequence length="119" mass="12984">MTRNPPPEHTADGHYVLIDGRRWRATDPDLPADAAARLRAHLMAARRAVGAALRAHDEDAEHEARSRVQTAKVALGERGTPWWEQTDAERHARWTDGLAALDAEGGAPPPGLHPPTGLR</sequence>
<keyword evidence="3" id="KW-1185">Reference proteome</keyword>
<dbReference type="EMBL" id="MEHK01000001">
    <property type="protein sequence ID" value="OEJ30347.1"/>
    <property type="molecule type" value="Genomic_DNA"/>
</dbReference>
<evidence type="ECO:0000256" key="1">
    <source>
        <dbReference type="SAM" id="MobiDB-lite"/>
    </source>
</evidence>
<gene>
    <name evidence="2" type="ORF">BGK67_02335</name>
</gene>
<dbReference type="Proteomes" id="UP000095705">
    <property type="component" value="Unassembled WGS sequence"/>
</dbReference>
<feature type="compositionally biased region" description="Low complexity" evidence="1">
    <location>
        <begin position="97"/>
        <end position="106"/>
    </location>
</feature>
<reference evidence="2 3" key="1">
    <citation type="submission" date="2016-08" db="EMBL/GenBank/DDBJ databases">
        <title>The complete genome of Streptomyces subrutilus 10-1-1.</title>
        <authorList>
            <person name="Chen X."/>
        </authorList>
    </citation>
    <scope>NUCLEOTIDE SEQUENCE [LARGE SCALE GENOMIC DNA]</scope>
    <source>
        <strain evidence="2 3">10-1-1</strain>
    </source>
</reference>
<proteinExistence type="predicted"/>
<comment type="caution">
    <text evidence="2">The sequence shown here is derived from an EMBL/GenBank/DDBJ whole genome shotgun (WGS) entry which is preliminary data.</text>
</comment>
<dbReference type="OrthoDB" id="34459at2"/>
<dbReference type="STRING" id="36818.BGK67_02335"/>
<evidence type="ECO:0000313" key="3">
    <source>
        <dbReference type="Proteomes" id="UP000095705"/>
    </source>
</evidence>
<evidence type="ECO:0008006" key="4">
    <source>
        <dbReference type="Google" id="ProtNLM"/>
    </source>
</evidence>
<accession>A0A1E5PLC3</accession>
<name>A0A1E5PLC3_9ACTN</name>
<evidence type="ECO:0000313" key="2">
    <source>
        <dbReference type="EMBL" id="OEJ30347.1"/>
    </source>
</evidence>
<feature type="region of interest" description="Disordered" evidence="1">
    <location>
        <begin position="97"/>
        <end position="119"/>
    </location>
</feature>
<protein>
    <recommendedName>
        <fullName evidence="4">Biopolymer transporter Tol</fullName>
    </recommendedName>
</protein>